<dbReference type="PROSITE" id="PS51718">
    <property type="entry name" value="G_DYNAMIN_2"/>
    <property type="match status" value="1"/>
</dbReference>
<dbReference type="Gene3D" id="3.40.50.300">
    <property type="entry name" value="P-loop containing nucleotide triphosphate hydrolases"/>
    <property type="match status" value="1"/>
</dbReference>
<feature type="region of interest" description="RNA binding; important for wobble base 34 recognition" evidence="8">
    <location>
        <begin position="284"/>
        <end position="288"/>
    </location>
</feature>
<dbReference type="PANTHER" id="PTHR43530">
    <property type="entry name" value="QUEUINE TRNA-RIBOSYLTRANSFERASE CATALYTIC SUBUNIT 1"/>
    <property type="match status" value="1"/>
</dbReference>
<dbReference type="InterPro" id="IPR001401">
    <property type="entry name" value="Dynamin_GTPase"/>
</dbReference>
<evidence type="ECO:0000256" key="2">
    <source>
        <dbReference type="ARBA" id="ARBA00022679"/>
    </source>
</evidence>
<evidence type="ECO:0000256" key="8">
    <source>
        <dbReference type="HAMAP-Rule" id="MF_03218"/>
    </source>
</evidence>
<reference evidence="10" key="2">
    <citation type="submission" date="2025-09" db="UniProtKB">
        <authorList>
            <consortium name="Ensembl"/>
        </authorList>
    </citation>
    <scope>IDENTIFICATION</scope>
</reference>
<keyword evidence="5 8" id="KW-0862">Zinc</keyword>
<gene>
    <name evidence="8 10" type="primary">QTRT1</name>
</gene>
<dbReference type="InterPro" id="IPR036511">
    <property type="entry name" value="TGT-like_sf"/>
</dbReference>
<keyword evidence="1 8" id="KW-0328">Glycosyltransferase</keyword>
<keyword evidence="2 8" id="KW-0808">Transferase</keyword>
<dbReference type="SUPFAM" id="SSF51713">
    <property type="entry name" value="tRNA-guanine transglycosylase"/>
    <property type="match status" value="1"/>
</dbReference>
<dbReference type="Pfam" id="PF01702">
    <property type="entry name" value="TGT"/>
    <property type="match status" value="1"/>
</dbReference>
<organism evidence="10 11">
    <name type="scientific">Neovison vison</name>
    <name type="common">American mink</name>
    <name type="synonym">Mustela vison</name>
    <dbReference type="NCBI Taxonomy" id="452646"/>
    <lineage>
        <taxon>Eukaryota</taxon>
        <taxon>Metazoa</taxon>
        <taxon>Chordata</taxon>
        <taxon>Craniata</taxon>
        <taxon>Vertebrata</taxon>
        <taxon>Euteleostomi</taxon>
        <taxon>Mammalia</taxon>
        <taxon>Eutheria</taxon>
        <taxon>Laurasiatheria</taxon>
        <taxon>Carnivora</taxon>
        <taxon>Caniformia</taxon>
        <taxon>Musteloidea</taxon>
        <taxon>Mustelidae</taxon>
        <taxon>Mustelinae</taxon>
        <taxon>Neogale</taxon>
    </lineage>
</organism>
<proteinExistence type="inferred from homology"/>
<feature type="binding site" evidence="8">
    <location>
        <position position="317"/>
    </location>
    <ligand>
        <name>Zn(2+)</name>
        <dbReference type="ChEBI" id="CHEBI:29105"/>
    </ligand>
</feature>
<dbReference type="GO" id="GO:0006400">
    <property type="term" value="P:tRNA modification"/>
    <property type="evidence" value="ECO:0007669"/>
    <property type="project" value="InterPro"/>
</dbReference>
<evidence type="ECO:0000256" key="3">
    <source>
        <dbReference type="ARBA" id="ARBA00022694"/>
    </source>
</evidence>
<evidence type="ECO:0000256" key="5">
    <source>
        <dbReference type="ARBA" id="ARBA00022833"/>
    </source>
</evidence>
<dbReference type="InterPro" id="IPR030381">
    <property type="entry name" value="G_DYNAMIN_dom"/>
</dbReference>
<dbReference type="NCBIfam" id="TIGR00449">
    <property type="entry name" value="tgt_general"/>
    <property type="match status" value="1"/>
</dbReference>
<feature type="active site" description="Nucleophile" evidence="8">
    <location>
        <position position="279"/>
    </location>
</feature>
<name>A0A8C7EIE0_NEOVI</name>
<keyword evidence="8" id="KW-0963">Cytoplasm</keyword>
<comment type="subcellular location">
    <subcellularLocation>
        <location evidence="8">Cytoplasm</location>
    </subcellularLocation>
    <subcellularLocation>
        <location evidence="8">Mitochondrion outer membrane</location>
        <topology evidence="8">Peripheral membrane protein</topology>
        <orientation evidence="8">Cytoplasmic side</orientation>
    </subcellularLocation>
    <text evidence="8">Weakly associates with mitochondria, possibly via QTRT2.</text>
</comment>
<dbReference type="PANTHER" id="PTHR43530:SF1">
    <property type="entry name" value="QUEUINE TRNA-RIBOSYLTRANSFERASE CATALYTIC SUBUNIT 1"/>
    <property type="match status" value="1"/>
</dbReference>
<evidence type="ECO:0000259" key="9">
    <source>
        <dbReference type="PROSITE" id="PS51718"/>
    </source>
</evidence>
<feature type="binding site" evidence="8">
    <location>
        <position position="322"/>
    </location>
    <ligand>
        <name>Zn(2+)</name>
        <dbReference type="ChEBI" id="CHEBI:29105"/>
    </ligand>
</feature>
<comment type="similarity">
    <text evidence="8">Belongs to the queuine tRNA-ribosyltransferase family.</text>
</comment>
<keyword evidence="8" id="KW-1000">Mitochondrion outer membrane</keyword>
<evidence type="ECO:0000256" key="4">
    <source>
        <dbReference type="ARBA" id="ARBA00022723"/>
    </source>
</evidence>
<dbReference type="GO" id="GO:0046872">
    <property type="term" value="F:metal ion binding"/>
    <property type="evidence" value="ECO:0007669"/>
    <property type="project" value="UniProtKB-KW"/>
</dbReference>
<comment type="catalytic activity">
    <reaction evidence="6 8">
        <text>guanosine(34) in tRNA + queuine = queuosine(34) in tRNA + guanine</text>
        <dbReference type="Rhea" id="RHEA:16633"/>
        <dbReference type="Rhea" id="RHEA-COMP:10341"/>
        <dbReference type="Rhea" id="RHEA-COMP:18571"/>
        <dbReference type="ChEBI" id="CHEBI:16235"/>
        <dbReference type="ChEBI" id="CHEBI:17433"/>
        <dbReference type="ChEBI" id="CHEBI:74269"/>
        <dbReference type="ChEBI" id="CHEBI:194431"/>
        <dbReference type="EC" id="2.4.2.64"/>
    </reaction>
</comment>
<feature type="region of interest" description="RNA binding" evidence="8">
    <location>
        <begin position="260"/>
        <end position="266"/>
    </location>
</feature>
<dbReference type="HAMAP" id="MF_00168">
    <property type="entry name" value="Q_tRNA_Tgt"/>
    <property type="match status" value="1"/>
</dbReference>
<dbReference type="Gene3D" id="3.20.20.105">
    <property type="entry name" value="Queuine tRNA-ribosyltransferase-like"/>
    <property type="match status" value="1"/>
</dbReference>
<dbReference type="GO" id="GO:0003924">
    <property type="term" value="F:GTPase activity"/>
    <property type="evidence" value="ECO:0007669"/>
    <property type="project" value="InterPro"/>
</dbReference>
<feature type="binding site" evidence="8">
    <location>
        <begin position="105"/>
        <end position="109"/>
    </location>
    <ligand>
        <name>substrate</name>
    </ligand>
</feature>
<feature type="binding site" evidence="8">
    <location>
        <position position="159"/>
    </location>
    <ligand>
        <name>substrate</name>
    </ligand>
</feature>
<keyword evidence="3 8" id="KW-0819">tRNA processing</keyword>
<dbReference type="GO" id="GO:0005525">
    <property type="term" value="F:GTP binding"/>
    <property type="evidence" value="ECO:0007669"/>
    <property type="project" value="InterPro"/>
</dbReference>
<feature type="binding site" evidence="8">
    <location>
        <position position="319"/>
    </location>
    <ligand>
        <name>Zn(2+)</name>
        <dbReference type="ChEBI" id="CHEBI:29105"/>
    </ligand>
</feature>
<feature type="binding site" evidence="8">
    <location>
        <position position="202"/>
    </location>
    <ligand>
        <name>substrate</name>
    </ligand>
</feature>
<evidence type="ECO:0000313" key="11">
    <source>
        <dbReference type="Proteomes" id="UP000694425"/>
    </source>
</evidence>
<dbReference type="EC" id="2.4.2.64" evidence="8"/>
<feature type="active site" description="Proton acceptor" evidence="8">
    <location>
        <position position="105"/>
    </location>
</feature>
<dbReference type="GeneTree" id="ENSGT00940000155764"/>
<reference evidence="10" key="1">
    <citation type="submission" date="2025-08" db="UniProtKB">
        <authorList>
            <consortium name="Ensembl"/>
        </authorList>
    </citation>
    <scope>IDENTIFICATION</scope>
</reference>
<dbReference type="CDD" id="cd08771">
    <property type="entry name" value="DLP_1"/>
    <property type="match status" value="1"/>
</dbReference>
<keyword evidence="11" id="KW-1185">Reference proteome</keyword>
<evidence type="ECO:0000256" key="1">
    <source>
        <dbReference type="ARBA" id="ARBA00022676"/>
    </source>
</evidence>
<evidence type="ECO:0000256" key="7">
    <source>
        <dbReference type="ARBA" id="ARBA00062453"/>
    </source>
</evidence>
<dbReference type="InterPro" id="IPR004803">
    <property type="entry name" value="TGT"/>
</dbReference>
<dbReference type="AlphaFoldDB" id="A0A8C7EIE0"/>
<feature type="domain" description="Dynamin-type G" evidence="9">
    <location>
        <begin position="353"/>
        <end position="607"/>
    </location>
</feature>
<dbReference type="GO" id="GO:0005829">
    <property type="term" value="C:cytosol"/>
    <property type="evidence" value="ECO:0007669"/>
    <property type="project" value="TreeGrafter"/>
</dbReference>
<dbReference type="PROSITE" id="PS00410">
    <property type="entry name" value="G_DYNAMIN_1"/>
    <property type="match status" value="1"/>
</dbReference>
<dbReference type="Ensembl" id="ENSNVIT00000000730.1">
    <property type="protein sequence ID" value="ENSNVIP00000000635.1"/>
    <property type="gene ID" value="ENSNVIG00000000504.1"/>
</dbReference>
<dbReference type="Pfam" id="PF00350">
    <property type="entry name" value="Dynamin_N"/>
    <property type="match status" value="1"/>
</dbReference>
<keyword evidence="8" id="KW-0496">Mitochondrion</keyword>
<keyword evidence="8" id="KW-0472">Membrane</keyword>
<dbReference type="InterPro" id="IPR002616">
    <property type="entry name" value="tRNA_ribo_trans-like"/>
</dbReference>
<dbReference type="InterPro" id="IPR027417">
    <property type="entry name" value="P-loop_NTPase"/>
</dbReference>
<dbReference type="FunFam" id="3.20.20.105:FF:000001">
    <property type="entry name" value="Queuine tRNA-ribosyltransferase"/>
    <property type="match status" value="1"/>
</dbReference>
<accession>A0A8C7EIE0</accession>
<comment type="cofactor">
    <cofactor evidence="8">
        <name>Zn(2+)</name>
        <dbReference type="ChEBI" id="CHEBI:29105"/>
    </cofactor>
</comment>
<keyword evidence="4 8" id="KW-0479">Metal-binding</keyword>
<feature type="binding site" evidence="8">
    <location>
        <position position="348"/>
    </location>
    <ligand>
        <name>Zn(2+)</name>
        <dbReference type="ChEBI" id="CHEBI:29105"/>
    </ligand>
</feature>
<dbReference type="InterPro" id="IPR045063">
    <property type="entry name" value="Dynamin_N"/>
</dbReference>
<evidence type="ECO:0000256" key="6">
    <source>
        <dbReference type="ARBA" id="ARBA00052706"/>
    </source>
</evidence>
<feature type="binding site" evidence="8">
    <location>
        <position position="229"/>
    </location>
    <ligand>
        <name>substrate</name>
    </ligand>
</feature>
<dbReference type="SUPFAM" id="SSF52540">
    <property type="entry name" value="P-loop containing nucleoside triphosphate hydrolases"/>
    <property type="match status" value="1"/>
</dbReference>
<sequence>MAATVSPTSLESAPRIMRLVAECSRSRARAGELRLPHGPVATPVFMPVGTQATMKGITAEQLDALGCRICLGNTYHLGLRPGPELIQKAHGLHGFMNWPHNLLTDSGGFQMVSLVSLSEVTEEGVRFRSPYDGDETLLSPEKSVEIQNALGSDIIMQLDDVVSSTVTGPRVEEAMYRSIRWLDRCIAAHQRPDKQNLFAIIQGGLDADLRTTCLEEMTKRDVPGFAIGGLSGGESKGQFWRMVALSTSRLPKDKPRYLMGVGYATDLVVCVALGCDMFDCVFPTRTARFGSALVPTGNLQLKKKQYEKDFRPIDNDCACPTCQKHSRAFLHALLHSDNTAALHHLTVHNIAYQLQLMSAVRASIVEKRFPDFVRDFMGTMDFLPRGSGIVTRRPLILQLIFSKTEYAEFLHCKSKKFTDFDEVRQEIEAETDRVTGTNKGISPVPINLRVYSPHVLNLTLIDLPGITKVPVGDQPPDIEYQIKDMILQFISRESSLILAVTPANMDLANSDALKLAKEVDPQGLRTIGVITKLDLMDEGTDARDVLENKLLPLRRGGLGCRAGGGVQWQGGGSDDNVFVLTITETWTSARKYTHISTHCCLSSRCRQ</sequence>
<dbReference type="GO" id="GO:0005741">
    <property type="term" value="C:mitochondrial outer membrane"/>
    <property type="evidence" value="ECO:0007669"/>
    <property type="project" value="UniProtKB-SubCell"/>
</dbReference>
<evidence type="ECO:0000313" key="10">
    <source>
        <dbReference type="Ensembl" id="ENSNVIP00000000635.1"/>
    </source>
</evidence>
<dbReference type="Proteomes" id="UP000694425">
    <property type="component" value="Unplaced"/>
</dbReference>
<comment type="subunit">
    <text evidence="7 8">Heterodimer of a catalytic subunit QTRT1 and an accessory subunit QTRT2.</text>
</comment>
<comment type="function">
    <text evidence="8">Catalytic subunit of the queuine tRNA-ribosyltransferase (TGT) that catalyzes the base-exchange of a guanine (G) residue with queuine (Q) at position 34 (anticodon wobble position) in tRNAs with GU(N) anticodons (tRNA-Asp, -Asn, -His and -Tyr), resulting in the hypermodified nucleoside queuosine (7-(((4,5-cis-dihydroxy-2-cyclopenten-1-yl)amino)methyl)-7-deazaguanosine). Catalysis occurs through a double-displacement mechanism. The nucleophile active site attacks the C1' of nucleotide 34 to detach the guanine base from the RNA, forming a covalent enzyme-RNA intermediate. The proton acceptor active site deprotonates the incoming queuine, allowing a nucleophilic attack on the C1' of the ribose to form the product.</text>
</comment>
<dbReference type="GO" id="GO:0008479">
    <property type="term" value="F:tRNA-guanosine(34) queuine transglycosylase activity"/>
    <property type="evidence" value="ECO:0007669"/>
    <property type="project" value="UniProtKB-UniRule"/>
</dbReference>
<dbReference type="InterPro" id="IPR019762">
    <property type="entry name" value="Dynamin_GTPase_CS"/>
</dbReference>
<protein>
    <recommendedName>
        <fullName evidence="8">Queuine tRNA-ribosyltransferase catalytic subunit 1</fullName>
        <ecNumber evidence="8">2.4.2.64</ecNumber>
    </recommendedName>
    <alternativeName>
        <fullName evidence="8">Guanine insertion enzyme</fullName>
    </alternativeName>
    <alternativeName>
        <fullName evidence="8">tRNA-guanine transglycosylase</fullName>
    </alternativeName>
</protein>
<dbReference type="SMART" id="SM00053">
    <property type="entry name" value="DYNc"/>
    <property type="match status" value="1"/>
</dbReference>
<dbReference type="NCBIfam" id="TIGR00430">
    <property type="entry name" value="Q_tRNA_tgt"/>
    <property type="match status" value="1"/>
</dbReference>